<dbReference type="PRINTS" id="PR00081">
    <property type="entry name" value="GDHRDH"/>
</dbReference>
<dbReference type="FunFam" id="1.10.8.400:FF:000001">
    <property type="entry name" value="Enoyl-[acyl-carrier-protein] reductase [NADH]"/>
    <property type="match status" value="1"/>
</dbReference>
<comment type="caution">
    <text evidence="12">The sequence shown here is derived from an EMBL/GenBank/DDBJ whole genome shotgun (WGS) entry which is preliminary data.</text>
</comment>
<dbReference type="InterPro" id="IPR002347">
    <property type="entry name" value="SDR_fam"/>
</dbReference>
<keyword evidence="6" id="KW-0443">Lipid metabolism</keyword>
<evidence type="ECO:0000256" key="9">
    <source>
        <dbReference type="PIRSR" id="PIRSR000094-1"/>
    </source>
</evidence>
<evidence type="ECO:0000256" key="6">
    <source>
        <dbReference type="ARBA" id="ARBA00023098"/>
    </source>
</evidence>
<dbReference type="InterPro" id="IPR014358">
    <property type="entry name" value="Enoyl-ACP_Rdtase_NADH"/>
</dbReference>
<dbReference type="Proteomes" id="UP000033434">
    <property type="component" value="Unassembled WGS sequence"/>
</dbReference>
<evidence type="ECO:0000256" key="7">
    <source>
        <dbReference type="ARBA" id="ARBA00023160"/>
    </source>
</evidence>
<feature type="binding site" evidence="10">
    <location>
        <position position="95"/>
    </location>
    <ligand>
        <name>substrate</name>
    </ligand>
</feature>
<keyword evidence="4" id="KW-0276">Fatty acid metabolism</keyword>
<keyword evidence="7 8" id="KW-0275">Fatty acid biosynthesis</keyword>
<comment type="similarity">
    <text evidence="2 8">Belongs to the short-chain dehydrogenases/reductases (SDR) family. FabI subfamily.</text>
</comment>
<feature type="binding site" evidence="11">
    <location>
        <position position="13"/>
    </location>
    <ligand>
        <name>NAD(+)</name>
        <dbReference type="ChEBI" id="CHEBI:57540"/>
    </ligand>
</feature>
<evidence type="ECO:0000256" key="3">
    <source>
        <dbReference type="ARBA" id="ARBA00022516"/>
    </source>
</evidence>
<feature type="active site" description="Proton acceptor" evidence="9">
    <location>
        <position position="155"/>
    </location>
</feature>
<evidence type="ECO:0000256" key="11">
    <source>
        <dbReference type="PIRSR" id="PIRSR000094-3"/>
    </source>
</evidence>
<keyword evidence="5 8" id="KW-0560">Oxidoreductase</keyword>
<keyword evidence="8 11" id="KW-0520">NAD</keyword>
<evidence type="ECO:0000256" key="8">
    <source>
        <dbReference type="PIRNR" id="PIRNR000094"/>
    </source>
</evidence>
<dbReference type="PANTHER" id="PTHR43159:SF2">
    <property type="entry name" value="ENOYL-[ACYL-CARRIER-PROTEIN] REDUCTASE [NADH], CHLOROPLASTIC"/>
    <property type="match status" value="1"/>
</dbReference>
<dbReference type="EC" id="1.3.1.9" evidence="8"/>
<evidence type="ECO:0000256" key="1">
    <source>
        <dbReference type="ARBA" id="ARBA00005194"/>
    </source>
</evidence>
<dbReference type="GO" id="GO:0004318">
    <property type="term" value="F:enoyl-[acyl-carrier-protein] reductase (NADH) activity"/>
    <property type="evidence" value="ECO:0007669"/>
    <property type="project" value="UniProtKB-EC"/>
</dbReference>
<reference evidence="12 13" key="1">
    <citation type="journal article" date="2015" name="BMC Genomics">
        <title>Genome mining reveals unlocked bioactive potential of marine Gram-negative bacteria.</title>
        <authorList>
            <person name="Machado H."/>
            <person name="Sonnenschein E.C."/>
            <person name="Melchiorsen J."/>
            <person name="Gram L."/>
        </authorList>
    </citation>
    <scope>NUCLEOTIDE SEQUENCE [LARGE SCALE GENOMIC DNA]</scope>
    <source>
        <strain evidence="12 13">S4054</strain>
    </source>
</reference>
<dbReference type="UniPathway" id="UPA00094"/>
<dbReference type="SUPFAM" id="SSF51735">
    <property type="entry name" value="NAD(P)-binding Rossmann-fold domains"/>
    <property type="match status" value="1"/>
</dbReference>
<dbReference type="Gene3D" id="3.40.50.720">
    <property type="entry name" value="NAD(P)-binding Rossmann-like Domain"/>
    <property type="match status" value="1"/>
</dbReference>
<feature type="active site" description="Proton acceptor" evidence="9">
    <location>
        <position position="145"/>
    </location>
</feature>
<dbReference type="GO" id="GO:0006633">
    <property type="term" value="P:fatty acid biosynthetic process"/>
    <property type="evidence" value="ECO:0007669"/>
    <property type="project" value="UniProtKB-UniPathway"/>
</dbReference>
<dbReference type="PANTHER" id="PTHR43159">
    <property type="entry name" value="ENOYL-[ACYL-CARRIER-PROTEIN] REDUCTASE"/>
    <property type="match status" value="1"/>
</dbReference>
<sequence>MINLSGKKGMVIGIANEHSLAYACAKQLNDSGAEVIATYASESAARFVLPLQSTLEGVLLVPCDLRDDSSITRLFALTESHLGSIDFIVHSIAFAPMSDLQGRLIDCSKAGFQDAIDVSCLSMISLVSKFERILNAQASVVTMSYLGSERAVQNYNVMGPVKSALDSSVRYLAMELGGVGCRVNAISAGPIKTRAASGLKNFEQLIEKSQIGSPLQRSLSSEDVANTAIYLVSDLSHAVTGSTIYVDNGYHMMG</sequence>
<protein>
    <recommendedName>
        <fullName evidence="8">Enoyl-[acyl-carrier-protein] reductase [NADH]</fullName>
        <ecNumber evidence="8">1.3.1.9</ecNumber>
    </recommendedName>
</protein>
<dbReference type="CDD" id="cd05372">
    <property type="entry name" value="ENR_SDR"/>
    <property type="match status" value="1"/>
</dbReference>
<dbReference type="RefSeq" id="WP_046357346.1">
    <property type="nucleotide sequence ID" value="NZ_AUXW01000167.1"/>
</dbReference>
<evidence type="ECO:0000313" key="13">
    <source>
        <dbReference type="Proteomes" id="UP000033434"/>
    </source>
</evidence>
<comment type="pathway">
    <text evidence="1">Lipid metabolism; fatty acid biosynthesis.</text>
</comment>
<dbReference type="Pfam" id="PF13561">
    <property type="entry name" value="adh_short_C2"/>
    <property type="match status" value="1"/>
</dbReference>
<dbReference type="Gene3D" id="1.10.8.400">
    <property type="entry name" value="Enoyl acyl carrier protein reductase"/>
    <property type="match status" value="1"/>
</dbReference>
<proteinExistence type="inferred from homology"/>
<dbReference type="PATRIC" id="fig|1129367.4.peg.3897"/>
<evidence type="ECO:0000256" key="2">
    <source>
        <dbReference type="ARBA" id="ARBA00009233"/>
    </source>
</evidence>
<dbReference type="EMBL" id="AUXW01000167">
    <property type="protein sequence ID" value="KKE82220.1"/>
    <property type="molecule type" value="Genomic_DNA"/>
</dbReference>
<name>A0A0F6A7R7_9GAMM</name>
<comment type="catalytic activity">
    <reaction evidence="8">
        <text>a 2,3-saturated acyl-[ACP] + NAD(+) = a (2E)-enoyl-[ACP] + NADH + H(+)</text>
        <dbReference type="Rhea" id="RHEA:10240"/>
        <dbReference type="Rhea" id="RHEA-COMP:9925"/>
        <dbReference type="Rhea" id="RHEA-COMP:9926"/>
        <dbReference type="ChEBI" id="CHEBI:15378"/>
        <dbReference type="ChEBI" id="CHEBI:57540"/>
        <dbReference type="ChEBI" id="CHEBI:57945"/>
        <dbReference type="ChEBI" id="CHEBI:78784"/>
        <dbReference type="ChEBI" id="CHEBI:78785"/>
        <dbReference type="EC" id="1.3.1.9"/>
    </reaction>
</comment>
<feature type="binding site" evidence="11">
    <location>
        <position position="92"/>
    </location>
    <ligand>
        <name>NAD(+)</name>
        <dbReference type="ChEBI" id="CHEBI:57540"/>
    </ligand>
</feature>
<gene>
    <name evidence="12" type="ORF">N479_19170</name>
</gene>
<accession>A0A0F6A7R7</accession>
<keyword evidence="3 8" id="KW-0444">Lipid biosynthesis</keyword>
<dbReference type="PIRSF" id="PIRSF000094">
    <property type="entry name" value="Enoyl-ACP_rdct"/>
    <property type="match status" value="1"/>
</dbReference>
<evidence type="ECO:0000256" key="10">
    <source>
        <dbReference type="PIRSR" id="PIRSR000094-2"/>
    </source>
</evidence>
<organism evidence="12 13">
    <name type="scientific">Pseudoalteromonas luteoviolacea S4054</name>
    <dbReference type="NCBI Taxonomy" id="1129367"/>
    <lineage>
        <taxon>Bacteria</taxon>
        <taxon>Pseudomonadati</taxon>
        <taxon>Pseudomonadota</taxon>
        <taxon>Gammaproteobacteria</taxon>
        <taxon>Alteromonadales</taxon>
        <taxon>Pseudoalteromonadaceae</taxon>
        <taxon>Pseudoalteromonas</taxon>
    </lineage>
</organism>
<dbReference type="InterPro" id="IPR036291">
    <property type="entry name" value="NAD(P)-bd_dom_sf"/>
</dbReference>
<dbReference type="AlphaFoldDB" id="A0A0F6A7R7"/>
<evidence type="ECO:0000256" key="4">
    <source>
        <dbReference type="ARBA" id="ARBA00022832"/>
    </source>
</evidence>
<feature type="binding site" evidence="11">
    <location>
        <begin position="191"/>
        <end position="195"/>
    </location>
    <ligand>
        <name>NAD(+)</name>
        <dbReference type="ChEBI" id="CHEBI:57540"/>
    </ligand>
</feature>
<evidence type="ECO:0000256" key="5">
    <source>
        <dbReference type="ARBA" id="ARBA00023002"/>
    </source>
</evidence>
<evidence type="ECO:0000313" key="12">
    <source>
        <dbReference type="EMBL" id="KKE82220.1"/>
    </source>
</evidence>
<feature type="binding site" evidence="11">
    <location>
        <position position="162"/>
    </location>
    <ligand>
        <name>NAD(+)</name>
        <dbReference type="ChEBI" id="CHEBI:57540"/>
    </ligand>
</feature>